<evidence type="ECO:0000313" key="1">
    <source>
        <dbReference type="EMBL" id="KAJ7628410.1"/>
    </source>
</evidence>
<dbReference type="EMBL" id="JARKIF010000010">
    <property type="protein sequence ID" value="KAJ7628410.1"/>
    <property type="molecule type" value="Genomic_DNA"/>
</dbReference>
<accession>A0AAD7BQW3</accession>
<keyword evidence="2" id="KW-1185">Reference proteome</keyword>
<comment type="caution">
    <text evidence="1">The sequence shown here is derived from an EMBL/GenBank/DDBJ whole genome shotgun (WGS) entry which is preliminary data.</text>
</comment>
<gene>
    <name evidence="1" type="ORF">FB45DRAFT_37582</name>
</gene>
<protein>
    <submittedName>
        <fullName evidence="1">Uncharacterized protein</fullName>
    </submittedName>
</protein>
<sequence length="265" mass="30204">MFLLLVARLRSTLGALGFQRWFNHVRHAIEAAIHTRPDARCPPSQCPNLLTLLQARVDFNIRQARLAAEYKPPSFPPLLRFQALEDDAEDAQRNAMKYAKSTLSHSFHVHIRREKNLPKLAHTMISSTLFSVDTICGILGKLFSRQYVSPVVGHQNFLFFVTALHDCRGAAIFKTWFLGTFGPLIKAVVDGVRELFGQAKQFQPQQPPQPNPFARSYPLFLCLVQDQAREEERIKAAERPSHFYRFAQAAKSSHGLVHDRYRGLL</sequence>
<proteinExistence type="predicted"/>
<evidence type="ECO:0000313" key="2">
    <source>
        <dbReference type="Proteomes" id="UP001221142"/>
    </source>
</evidence>
<reference evidence="1" key="1">
    <citation type="submission" date="2023-03" db="EMBL/GenBank/DDBJ databases">
        <title>Massive genome expansion in bonnet fungi (Mycena s.s.) driven by repeated elements and novel gene families across ecological guilds.</title>
        <authorList>
            <consortium name="Lawrence Berkeley National Laboratory"/>
            <person name="Harder C.B."/>
            <person name="Miyauchi S."/>
            <person name="Viragh M."/>
            <person name="Kuo A."/>
            <person name="Thoen E."/>
            <person name="Andreopoulos B."/>
            <person name="Lu D."/>
            <person name="Skrede I."/>
            <person name="Drula E."/>
            <person name="Henrissat B."/>
            <person name="Morin E."/>
            <person name="Kohler A."/>
            <person name="Barry K."/>
            <person name="LaButti K."/>
            <person name="Morin E."/>
            <person name="Salamov A."/>
            <person name="Lipzen A."/>
            <person name="Mereny Z."/>
            <person name="Hegedus B."/>
            <person name="Baldrian P."/>
            <person name="Stursova M."/>
            <person name="Weitz H."/>
            <person name="Taylor A."/>
            <person name="Grigoriev I.V."/>
            <person name="Nagy L.G."/>
            <person name="Martin F."/>
            <person name="Kauserud H."/>
        </authorList>
    </citation>
    <scope>NUCLEOTIDE SEQUENCE</scope>
    <source>
        <strain evidence="1">9284</strain>
    </source>
</reference>
<name>A0AAD7BQW3_9AGAR</name>
<organism evidence="1 2">
    <name type="scientific">Roridomyces roridus</name>
    <dbReference type="NCBI Taxonomy" id="1738132"/>
    <lineage>
        <taxon>Eukaryota</taxon>
        <taxon>Fungi</taxon>
        <taxon>Dikarya</taxon>
        <taxon>Basidiomycota</taxon>
        <taxon>Agaricomycotina</taxon>
        <taxon>Agaricomycetes</taxon>
        <taxon>Agaricomycetidae</taxon>
        <taxon>Agaricales</taxon>
        <taxon>Marasmiineae</taxon>
        <taxon>Mycenaceae</taxon>
        <taxon>Roridomyces</taxon>
    </lineage>
</organism>
<dbReference type="AlphaFoldDB" id="A0AAD7BQW3"/>
<dbReference type="Proteomes" id="UP001221142">
    <property type="component" value="Unassembled WGS sequence"/>
</dbReference>